<gene>
    <name evidence="1" type="ORF">C3K47_02940</name>
</gene>
<sequence>MSNKLSSQLSFLLKFKIYPPEAEDAINPHGPKFSVAIREYMIAGLVRDIAQKIPKREIKAKLLSVGKALVGVASKGLIVAWEDGDDICPPYFPHRFPPPPPGPYPDPDPQPYPWRTAFEVDSAFDRVIEQKQLIGAIKLLAILTSQKELGEQLGDIGSELDQHLNKGEFVNAN</sequence>
<evidence type="ECO:0000313" key="1">
    <source>
        <dbReference type="EMBL" id="POY38370.1"/>
    </source>
</evidence>
<reference evidence="1 2" key="1">
    <citation type="submission" date="2018-01" db="EMBL/GenBank/DDBJ databases">
        <authorList>
            <person name="Gaut B.S."/>
            <person name="Morton B.R."/>
            <person name="Clegg M.T."/>
            <person name="Duvall M.R."/>
        </authorList>
    </citation>
    <scope>NUCLEOTIDE SEQUENCE [LARGE SCALE GENOMIC DNA]</scope>
    <source>
        <strain evidence="1 2">HR-AV</strain>
    </source>
</reference>
<evidence type="ECO:0000313" key="2">
    <source>
        <dbReference type="Proteomes" id="UP000236893"/>
    </source>
</evidence>
<accession>A0A2S5A6Z5</accession>
<proteinExistence type="predicted"/>
<name>A0A2S5A6Z5_9SPHI</name>
<dbReference type="EMBL" id="PQVF01000002">
    <property type="protein sequence ID" value="POY38370.1"/>
    <property type="molecule type" value="Genomic_DNA"/>
</dbReference>
<dbReference type="AlphaFoldDB" id="A0A2S5A6Z5"/>
<comment type="caution">
    <text evidence="1">The sequence shown here is derived from an EMBL/GenBank/DDBJ whole genome shotgun (WGS) entry which is preliminary data.</text>
</comment>
<dbReference type="Proteomes" id="UP000236893">
    <property type="component" value="Unassembled WGS sequence"/>
</dbReference>
<organism evidence="1 2">
    <name type="scientific">Solitalea longa</name>
    <dbReference type="NCBI Taxonomy" id="2079460"/>
    <lineage>
        <taxon>Bacteria</taxon>
        <taxon>Pseudomonadati</taxon>
        <taxon>Bacteroidota</taxon>
        <taxon>Sphingobacteriia</taxon>
        <taxon>Sphingobacteriales</taxon>
        <taxon>Sphingobacteriaceae</taxon>
        <taxon>Solitalea</taxon>
    </lineage>
</organism>
<protein>
    <submittedName>
        <fullName evidence="1">Uncharacterized protein</fullName>
    </submittedName>
</protein>
<dbReference type="RefSeq" id="WP_103787602.1">
    <property type="nucleotide sequence ID" value="NZ_PQVF01000002.1"/>
</dbReference>
<keyword evidence="2" id="KW-1185">Reference proteome</keyword>